<feature type="binding site" evidence="5">
    <location>
        <position position="72"/>
    </location>
    <ligand>
        <name>Zn(2+)</name>
        <dbReference type="ChEBI" id="CHEBI:29105"/>
    </ligand>
</feature>
<dbReference type="GO" id="GO:0008270">
    <property type="term" value="F:zinc ion binding"/>
    <property type="evidence" value="ECO:0007669"/>
    <property type="project" value="UniProtKB-UniRule"/>
</dbReference>
<evidence type="ECO:0000313" key="6">
    <source>
        <dbReference type="EMBL" id="HDL60309.1"/>
    </source>
</evidence>
<feature type="binding site" evidence="5">
    <location>
        <position position="88"/>
    </location>
    <ligand>
        <name>Zn(2+)</name>
        <dbReference type="ChEBI" id="CHEBI:29105"/>
    </ligand>
</feature>
<dbReference type="PROSITE" id="PS01249">
    <property type="entry name" value="HYPA"/>
    <property type="match status" value="1"/>
</dbReference>
<keyword evidence="4 5" id="KW-0862">Zinc</keyword>
<dbReference type="PANTHER" id="PTHR34535">
    <property type="entry name" value="HYDROGENASE MATURATION FACTOR HYPA"/>
    <property type="match status" value="1"/>
</dbReference>
<keyword evidence="3 5" id="KW-0479">Metal-binding</keyword>
<reference evidence="6" key="1">
    <citation type="journal article" date="2020" name="mSystems">
        <title>Genome- and Community-Level Interaction Insights into Carbon Utilization and Element Cycling Functions of Hydrothermarchaeota in Hydrothermal Sediment.</title>
        <authorList>
            <person name="Zhou Z."/>
            <person name="Liu Y."/>
            <person name="Xu W."/>
            <person name="Pan J."/>
            <person name="Luo Z.H."/>
            <person name="Li M."/>
        </authorList>
    </citation>
    <scope>NUCLEOTIDE SEQUENCE [LARGE SCALE GENOMIC DNA]</scope>
    <source>
        <strain evidence="6">HyVt-28</strain>
    </source>
</reference>
<evidence type="ECO:0000256" key="1">
    <source>
        <dbReference type="ARBA" id="ARBA00010748"/>
    </source>
</evidence>
<evidence type="ECO:0000256" key="2">
    <source>
        <dbReference type="ARBA" id="ARBA00022596"/>
    </source>
</evidence>
<proteinExistence type="inferred from homology"/>
<comment type="function">
    <text evidence="5">Involved in the maturation of [NiFe] hydrogenases. Required for nickel insertion into the metal center of the hydrogenase.</text>
</comment>
<feature type="binding site" evidence="5">
    <location>
        <position position="91"/>
    </location>
    <ligand>
        <name>Zn(2+)</name>
        <dbReference type="ChEBI" id="CHEBI:29105"/>
    </ligand>
</feature>
<dbReference type="HAMAP" id="MF_00213">
    <property type="entry name" value="HypA_HybF"/>
    <property type="match status" value="1"/>
</dbReference>
<dbReference type="Proteomes" id="UP000886381">
    <property type="component" value="Unassembled WGS sequence"/>
</dbReference>
<dbReference type="PIRSF" id="PIRSF004761">
    <property type="entry name" value="Hydrgn_mat_HypA"/>
    <property type="match status" value="1"/>
</dbReference>
<dbReference type="GO" id="GO:0016151">
    <property type="term" value="F:nickel cation binding"/>
    <property type="evidence" value="ECO:0007669"/>
    <property type="project" value="UniProtKB-UniRule"/>
</dbReference>
<dbReference type="Pfam" id="PF01155">
    <property type="entry name" value="HypA"/>
    <property type="match status" value="1"/>
</dbReference>
<dbReference type="PANTHER" id="PTHR34535:SF3">
    <property type="entry name" value="HYDROGENASE MATURATION FACTOR HYPA"/>
    <property type="match status" value="1"/>
</dbReference>
<feature type="binding site" evidence="5">
    <location>
        <position position="2"/>
    </location>
    <ligand>
        <name>Ni(2+)</name>
        <dbReference type="ChEBI" id="CHEBI:49786"/>
    </ligand>
</feature>
<accession>A0A7V0Q5S3</accession>
<comment type="caution">
    <text evidence="6">The sequence shown here is derived from an EMBL/GenBank/DDBJ whole genome shotgun (WGS) entry which is preliminary data.</text>
</comment>
<evidence type="ECO:0000256" key="3">
    <source>
        <dbReference type="ARBA" id="ARBA00022723"/>
    </source>
</evidence>
<feature type="binding site" evidence="5">
    <location>
        <position position="75"/>
    </location>
    <ligand>
        <name>Zn(2+)</name>
        <dbReference type="ChEBI" id="CHEBI:29105"/>
    </ligand>
</feature>
<comment type="similarity">
    <text evidence="1 5">Belongs to the HypA/HybF family.</text>
</comment>
<evidence type="ECO:0000256" key="5">
    <source>
        <dbReference type="HAMAP-Rule" id="MF_00213"/>
    </source>
</evidence>
<dbReference type="GO" id="GO:0051604">
    <property type="term" value="P:protein maturation"/>
    <property type="evidence" value="ECO:0007669"/>
    <property type="project" value="InterPro"/>
</dbReference>
<name>A0A7V0Q5S3_UNCW3</name>
<dbReference type="EMBL" id="DRDR01000106">
    <property type="protein sequence ID" value="HDL60309.1"/>
    <property type="molecule type" value="Genomic_DNA"/>
</dbReference>
<dbReference type="InterPro" id="IPR020538">
    <property type="entry name" value="Hydgase_Ni_incorp_HypA/HybF_CS"/>
</dbReference>
<evidence type="ECO:0000256" key="4">
    <source>
        <dbReference type="ARBA" id="ARBA00022833"/>
    </source>
</evidence>
<keyword evidence="2 5" id="KW-0533">Nickel</keyword>
<gene>
    <name evidence="5 6" type="primary">hypA</name>
    <name evidence="6" type="ORF">ENH14_02515</name>
</gene>
<protein>
    <recommendedName>
        <fullName evidence="5">Hydrogenase maturation factor HypA</fullName>
    </recommendedName>
</protein>
<sequence>MHELTIAENIKKTIEEVLKDKKAVVTRINLRVGKLRAVVPEALIFCFKFVAEGSSMENAELKIQEIPVKGICKKCDRDFVIDEPLFICPFCGSNHVELLSGRELEIESIEIEEG</sequence>
<dbReference type="Gene3D" id="3.30.2320.80">
    <property type="match status" value="1"/>
</dbReference>
<dbReference type="InterPro" id="IPR000688">
    <property type="entry name" value="HypA/HybF"/>
</dbReference>
<organism evidence="6">
    <name type="scientific">candidate division WOR-3 bacterium</name>
    <dbReference type="NCBI Taxonomy" id="2052148"/>
    <lineage>
        <taxon>Bacteria</taxon>
        <taxon>Bacteria division WOR-3</taxon>
    </lineage>
</organism>
<dbReference type="AlphaFoldDB" id="A0A7V0Q5S3"/>
<dbReference type="NCBIfam" id="TIGR00100">
    <property type="entry name" value="hypA"/>
    <property type="match status" value="1"/>
</dbReference>